<feature type="domain" description="FecR protein" evidence="2">
    <location>
        <begin position="195"/>
        <end position="274"/>
    </location>
</feature>
<protein>
    <submittedName>
        <fullName evidence="3">Transmembrane protein</fullName>
    </submittedName>
</protein>
<dbReference type="STRING" id="595434.RISK_001171"/>
<sequence>MSEQAREPDFDLQLGRLLEGELSDAEMDQLADSLANDDSLQRRYRDQVEMDEGLAMLVCDERAGERFVQLLDQRLDAESQKFDFLHSVLDRSSLTAARDQLRRWAPLAALAIAACLVVAFWIGMWTGRHAGLAQSGSLPGERTQAMVTIQSEPADASVALLKRVVNVEWMDDSALRMGDSVSSNQTLHLSSGWVQLQFFRGAVLTLEGPAKLEIRDPNRVMLHAGNAWASVPVPARGFTVLTPETKIVDLGTEFGVSANPGQRTEVHVFDGLVELHDPLAAGDAESLHELVTGQSMSVDGKGNSRPESTRIAKMPSESLLQQNQTERRQQRIERWQRWSAAIRKDPRVLIYYDFASPDPFGSETSPTTLPNLAAAQEDSDGSIIGCAWSEGRWPGKTALDFKRPSDRVRFHLAGEYESITLAAWVRVDGLDRLLSSLLLTDGWDQGEVHWQFDQRGQLGLSVGQVSGVAWRYTPPLVDLTRLGQWIHVASVFDGTSQTVRHYFNGQRVPCEGELQYDGPIRIGDAELCNWGRPVDQSSHAIRNFNGRMDEFLMLDDALDEGQILEIYHAGNPKF</sequence>
<keyword evidence="1 3" id="KW-0812">Transmembrane</keyword>
<dbReference type="Pfam" id="PF13385">
    <property type="entry name" value="Laminin_G_3"/>
    <property type="match status" value="1"/>
</dbReference>
<dbReference type="OrthoDB" id="258532at2"/>
<dbReference type="PANTHER" id="PTHR30273:SF2">
    <property type="entry name" value="PROTEIN FECR"/>
    <property type="match status" value="1"/>
</dbReference>
<keyword evidence="1" id="KW-1133">Transmembrane helix</keyword>
<dbReference type="PANTHER" id="PTHR30273">
    <property type="entry name" value="PERIPLASMIC SIGNAL SENSOR AND SIGMA FACTOR ACTIVATOR FECR-RELATED"/>
    <property type="match status" value="1"/>
</dbReference>
<feature type="transmembrane region" description="Helical" evidence="1">
    <location>
        <begin position="104"/>
        <end position="125"/>
    </location>
</feature>
<dbReference type="PATRIC" id="fig|595434.4.peg.1125"/>
<proteinExistence type="predicted"/>
<gene>
    <name evidence="3" type="ORF">RISK_001171</name>
</gene>
<keyword evidence="1" id="KW-0472">Membrane</keyword>
<dbReference type="GO" id="GO:0016989">
    <property type="term" value="F:sigma factor antagonist activity"/>
    <property type="evidence" value="ECO:0007669"/>
    <property type="project" value="TreeGrafter"/>
</dbReference>
<dbReference type="Gene3D" id="2.60.120.200">
    <property type="match status" value="1"/>
</dbReference>
<dbReference type="Gene3D" id="2.60.120.1440">
    <property type="match status" value="1"/>
</dbReference>
<evidence type="ECO:0000259" key="2">
    <source>
        <dbReference type="Pfam" id="PF04773"/>
    </source>
</evidence>
<evidence type="ECO:0000313" key="4">
    <source>
        <dbReference type="Proteomes" id="UP000036367"/>
    </source>
</evidence>
<dbReference type="SUPFAM" id="SSF49899">
    <property type="entry name" value="Concanavalin A-like lectins/glucanases"/>
    <property type="match status" value="1"/>
</dbReference>
<comment type="caution">
    <text evidence="3">The sequence shown here is derived from an EMBL/GenBank/DDBJ whole genome shotgun (WGS) entry which is preliminary data.</text>
</comment>
<dbReference type="InterPro" id="IPR013320">
    <property type="entry name" value="ConA-like_dom_sf"/>
</dbReference>
<evidence type="ECO:0000313" key="3">
    <source>
        <dbReference type="EMBL" id="KLU06857.1"/>
    </source>
</evidence>
<keyword evidence="4" id="KW-1185">Reference proteome</keyword>
<reference evidence="3" key="1">
    <citation type="submission" date="2015-05" db="EMBL/GenBank/DDBJ databases">
        <title>Permanent draft genome of Rhodopirellula islandicus K833.</title>
        <authorList>
            <person name="Kizina J."/>
            <person name="Richter M."/>
            <person name="Glockner F.O."/>
            <person name="Harder J."/>
        </authorList>
    </citation>
    <scope>NUCLEOTIDE SEQUENCE [LARGE SCALE GENOMIC DNA]</scope>
    <source>
        <strain evidence="3">K833</strain>
    </source>
</reference>
<accession>A0A0J1BK15</accession>
<dbReference type="InterPro" id="IPR012373">
    <property type="entry name" value="Ferrdict_sens_TM"/>
</dbReference>
<name>A0A0J1BK15_RHOIS</name>
<dbReference type="RefSeq" id="WP_047813123.1">
    <property type="nucleotide sequence ID" value="NZ_LECT01000010.1"/>
</dbReference>
<organism evidence="3 4">
    <name type="scientific">Rhodopirellula islandica</name>
    <dbReference type="NCBI Taxonomy" id="595434"/>
    <lineage>
        <taxon>Bacteria</taxon>
        <taxon>Pseudomonadati</taxon>
        <taxon>Planctomycetota</taxon>
        <taxon>Planctomycetia</taxon>
        <taxon>Pirellulales</taxon>
        <taxon>Pirellulaceae</taxon>
        <taxon>Rhodopirellula</taxon>
    </lineage>
</organism>
<dbReference type="Proteomes" id="UP000036367">
    <property type="component" value="Unassembled WGS sequence"/>
</dbReference>
<evidence type="ECO:0000256" key="1">
    <source>
        <dbReference type="SAM" id="Phobius"/>
    </source>
</evidence>
<dbReference type="EMBL" id="LECT01000010">
    <property type="protein sequence ID" value="KLU06857.1"/>
    <property type="molecule type" value="Genomic_DNA"/>
</dbReference>
<dbReference type="InterPro" id="IPR006860">
    <property type="entry name" value="FecR"/>
</dbReference>
<dbReference type="Pfam" id="PF04773">
    <property type="entry name" value="FecR"/>
    <property type="match status" value="1"/>
</dbReference>
<dbReference type="AlphaFoldDB" id="A0A0J1BK15"/>